<dbReference type="AlphaFoldDB" id="A0A385TXK0"/>
<accession>A0A385TXK0</accession>
<dbReference type="Proteomes" id="UP000266552">
    <property type="component" value="Plasmid pAZOPL1"/>
</dbReference>
<sequence length="160" mass="18085">MSRVSYLVIYEGDRAASNVAAYVPILDLEIIGDTYEEVRYLVQEIMNQEITSLAASGLLIPEDNAKTETIVIAGGKFPILYETNGSMSHHKAYIPDFRIQVQGLSFEDVQQKVRILLQEEINTRRESNNPVPQDFVQIERVTIAHRVIHPSVQSKTLQIS</sequence>
<name>A0A385TXK0_PAELA</name>
<geneLocation type="plasmid" evidence="1 2">
    <name>pAZOPL1</name>
</geneLocation>
<proteinExistence type="predicted"/>
<dbReference type="RefSeq" id="WP_119851500.1">
    <property type="nucleotide sequence ID" value="NZ_CP032413.1"/>
</dbReference>
<dbReference type="EMBL" id="CP032413">
    <property type="protein sequence ID" value="AYB48171.1"/>
    <property type="molecule type" value="Genomic_DNA"/>
</dbReference>
<gene>
    <name evidence="1" type="ORF">D5F53_33195</name>
</gene>
<evidence type="ECO:0000313" key="1">
    <source>
        <dbReference type="EMBL" id="AYB48171.1"/>
    </source>
</evidence>
<protein>
    <submittedName>
        <fullName evidence="1">Uncharacterized protein</fullName>
    </submittedName>
</protein>
<evidence type="ECO:0000313" key="2">
    <source>
        <dbReference type="Proteomes" id="UP000266552"/>
    </source>
</evidence>
<reference evidence="1 2" key="1">
    <citation type="submission" date="2018-09" db="EMBL/GenBank/DDBJ databases">
        <title>Genome Sequence of Paenibacillus lautus Strain E7593-69, Azo Dye-Degrading Bacteria, Isolated from Commercial Tattoo Inks.</title>
        <authorList>
            <person name="Nho S.W."/>
            <person name="Kim S.-J."/>
            <person name="Kweon O."/>
            <person name="Cerniglia C.E."/>
        </authorList>
    </citation>
    <scope>NUCLEOTIDE SEQUENCE [LARGE SCALE GENOMIC DNA]</scope>
    <source>
        <strain evidence="1 2">E7593-69</strain>
        <plasmid evidence="1 2">pAZOPL1</plasmid>
    </source>
</reference>
<keyword evidence="2" id="KW-1185">Reference proteome</keyword>
<keyword evidence="1" id="KW-0614">Plasmid</keyword>
<dbReference type="KEGG" id="plw:D5F53_33195"/>
<organism evidence="1 2">
    <name type="scientific">Paenibacillus lautus</name>
    <name type="common">Bacillus lautus</name>
    <dbReference type="NCBI Taxonomy" id="1401"/>
    <lineage>
        <taxon>Bacteria</taxon>
        <taxon>Bacillati</taxon>
        <taxon>Bacillota</taxon>
        <taxon>Bacilli</taxon>
        <taxon>Bacillales</taxon>
        <taxon>Paenibacillaceae</taxon>
        <taxon>Paenibacillus</taxon>
    </lineage>
</organism>